<evidence type="ECO:0000256" key="1">
    <source>
        <dbReference type="SAM" id="MobiDB-lite"/>
    </source>
</evidence>
<dbReference type="AlphaFoldDB" id="A0A934NEI8"/>
<name>A0A934NEI8_9BACT</name>
<feature type="compositionally biased region" description="Basic and acidic residues" evidence="1">
    <location>
        <begin position="50"/>
        <end position="68"/>
    </location>
</feature>
<sequence>MKRRDSGLRDAFVGVLMTVGPFFGVRYQPPRVEIPVVTTPATEPDDDAPDYQKHRSASPEREHAHGAGDEGIIV</sequence>
<dbReference type="Proteomes" id="UP000614410">
    <property type="component" value="Unassembled WGS sequence"/>
</dbReference>
<evidence type="ECO:0000313" key="2">
    <source>
        <dbReference type="EMBL" id="MBJ7608813.1"/>
    </source>
</evidence>
<gene>
    <name evidence="2" type="ORF">JF887_05210</name>
</gene>
<accession>A0A934NEI8</accession>
<evidence type="ECO:0000313" key="3">
    <source>
        <dbReference type="Proteomes" id="UP000614410"/>
    </source>
</evidence>
<dbReference type="EMBL" id="JAEKNN010000025">
    <property type="protein sequence ID" value="MBJ7608813.1"/>
    <property type="molecule type" value="Genomic_DNA"/>
</dbReference>
<reference evidence="2 3" key="1">
    <citation type="submission" date="2020-10" db="EMBL/GenBank/DDBJ databases">
        <title>Ca. Dormibacterota MAGs.</title>
        <authorList>
            <person name="Montgomery K."/>
        </authorList>
    </citation>
    <scope>NUCLEOTIDE SEQUENCE [LARGE SCALE GENOMIC DNA]</scope>
    <source>
        <strain evidence="2">Mitchell_Peninsula_5</strain>
    </source>
</reference>
<protein>
    <submittedName>
        <fullName evidence="2">Uncharacterized protein</fullName>
    </submittedName>
</protein>
<proteinExistence type="predicted"/>
<feature type="region of interest" description="Disordered" evidence="1">
    <location>
        <begin position="38"/>
        <end position="74"/>
    </location>
</feature>
<comment type="caution">
    <text evidence="2">The sequence shown here is derived from an EMBL/GenBank/DDBJ whole genome shotgun (WGS) entry which is preliminary data.</text>
</comment>
<organism evidence="2 3">
    <name type="scientific">Candidatus Amunia macphersoniae</name>
    <dbReference type="NCBI Taxonomy" id="3127014"/>
    <lineage>
        <taxon>Bacteria</taxon>
        <taxon>Bacillati</taxon>
        <taxon>Candidatus Dormiibacterota</taxon>
        <taxon>Candidatus Dormibacteria</taxon>
        <taxon>Candidatus Aeolococcales</taxon>
        <taxon>Candidatus Aeolococcaceae</taxon>
        <taxon>Candidatus Amunia</taxon>
    </lineage>
</organism>